<evidence type="ECO:0000256" key="4">
    <source>
        <dbReference type="ARBA" id="ARBA00022898"/>
    </source>
</evidence>
<dbReference type="InterPro" id="IPR036388">
    <property type="entry name" value="WH-like_DNA-bd_sf"/>
</dbReference>
<keyword evidence="7" id="KW-0804">Transcription</keyword>
<evidence type="ECO:0000256" key="3">
    <source>
        <dbReference type="ARBA" id="ARBA00022576"/>
    </source>
</evidence>
<keyword evidence="3" id="KW-0808">Transferase</keyword>
<dbReference type="EMBL" id="BORJ01000019">
    <property type="protein sequence ID" value="GIN98994.1"/>
    <property type="molecule type" value="Genomic_DNA"/>
</dbReference>
<keyword evidence="5" id="KW-0805">Transcription regulation</keyword>
<evidence type="ECO:0000256" key="6">
    <source>
        <dbReference type="ARBA" id="ARBA00023125"/>
    </source>
</evidence>
<dbReference type="InterPro" id="IPR036390">
    <property type="entry name" value="WH_DNA-bd_sf"/>
</dbReference>
<dbReference type="Proteomes" id="UP000680670">
    <property type="component" value="Unassembled WGS sequence"/>
</dbReference>
<comment type="cofactor">
    <cofactor evidence="1">
        <name>pyridoxal 5'-phosphate</name>
        <dbReference type="ChEBI" id="CHEBI:597326"/>
    </cofactor>
</comment>
<proteinExistence type="inferred from homology"/>
<keyword evidence="6" id="KW-0238">DNA-binding</keyword>
<dbReference type="SUPFAM" id="SSF53383">
    <property type="entry name" value="PLP-dependent transferases"/>
    <property type="match status" value="1"/>
</dbReference>
<dbReference type="SUPFAM" id="SSF46785">
    <property type="entry name" value="Winged helix' DNA-binding domain"/>
    <property type="match status" value="1"/>
</dbReference>
<name>A0ABQ4L532_SIMTE</name>
<evidence type="ECO:0000313" key="10">
    <source>
        <dbReference type="Proteomes" id="UP000680670"/>
    </source>
</evidence>
<gene>
    <name evidence="9" type="ORF">J6TS1_48640</name>
</gene>
<dbReference type="RefSeq" id="WP_213021567.1">
    <property type="nucleotide sequence ID" value="NZ_BORJ01000019.1"/>
</dbReference>
<evidence type="ECO:0000313" key="9">
    <source>
        <dbReference type="EMBL" id="GIN98994.1"/>
    </source>
</evidence>
<dbReference type="Gene3D" id="3.40.640.10">
    <property type="entry name" value="Type I PLP-dependent aspartate aminotransferase-like (Major domain)"/>
    <property type="match status" value="1"/>
</dbReference>
<dbReference type="Pfam" id="PF00392">
    <property type="entry name" value="GntR"/>
    <property type="match status" value="1"/>
</dbReference>
<evidence type="ECO:0000256" key="7">
    <source>
        <dbReference type="ARBA" id="ARBA00023163"/>
    </source>
</evidence>
<accession>A0ABQ4L532</accession>
<dbReference type="InterPro" id="IPR015421">
    <property type="entry name" value="PyrdxlP-dep_Trfase_major"/>
</dbReference>
<dbReference type="CDD" id="cd00609">
    <property type="entry name" value="AAT_like"/>
    <property type="match status" value="1"/>
</dbReference>
<dbReference type="InterPro" id="IPR015424">
    <property type="entry name" value="PyrdxlP-dep_Trfase"/>
</dbReference>
<dbReference type="PANTHER" id="PTHR46577:SF1">
    <property type="entry name" value="HTH-TYPE TRANSCRIPTIONAL REGULATORY PROTEIN GABR"/>
    <property type="match status" value="1"/>
</dbReference>
<dbReference type="InterPro" id="IPR004839">
    <property type="entry name" value="Aminotransferase_I/II_large"/>
</dbReference>
<keyword evidence="10" id="KW-1185">Reference proteome</keyword>
<evidence type="ECO:0000259" key="8">
    <source>
        <dbReference type="PROSITE" id="PS50949"/>
    </source>
</evidence>
<dbReference type="InterPro" id="IPR000524">
    <property type="entry name" value="Tscrpt_reg_HTH_GntR"/>
</dbReference>
<evidence type="ECO:0000256" key="5">
    <source>
        <dbReference type="ARBA" id="ARBA00023015"/>
    </source>
</evidence>
<evidence type="ECO:0000256" key="2">
    <source>
        <dbReference type="ARBA" id="ARBA00005384"/>
    </source>
</evidence>
<dbReference type="PROSITE" id="PS50949">
    <property type="entry name" value="HTH_GNTR"/>
    <property type="match status" value="1"/>
</dbReference>
<feature type="domain" description="HTH gntR-type" evidence="8">
    <location>
        <begin position="12"/>
        <end position="80"/>
    </location>
</feature>
<dbReference type="Pfam" id="PF00155">
    <property type="entry name" value="Aminotran_1_2"/>
    <property type="match status" value="1"/>
</dbReference>
<keyword evidence="3" id="KW-0032">Aminotransferase</keyword>
<dbReference type="CDD" id="cd07377">
    <property type="entry name" value="WHTH_GntR"/>
    <property type="match status" value="1"/>
</dbReference>
<evidence type="ECO:0000256" key="1">
    <source>
        <dbReference type="ARBA" id="ARBA00001933"/>
    </source>
</evidence>
<comment type="similarity">
    <text evidence="2">In the C-terminal section; belongs to the class-I pyridoxal-phosphate-dependent aminotransferase family.</text>
</comment>
<protein>
    <submittedName>
        <fullName evidence="9">GntR family transcriptional regulator</fullName>
    </submittedName>
</protein>
<dbReference type="PRINTS" id="PR00035">
    <property type="entry name" value="HTHGNTR"/>
</dbReference>
<reference evidence="9 10" key="1">
    <citation type="submission" date="2021-03" db="EMBL/GenBank/DDBJ databases">
        <title>Antimicrobial resistance genes in bacteria isolated from Japanese honey, and their potential for conferring macrolide and lincosamide resistance in the American foulbrood pathogen Paenibacillus larvae.</title>
        <authorList>
            <person name="Okamoto M."/>
            <person name="Kumagai M."/>
            <person name="Kanamori H."/>
            <person name="Takamatsu D."/>
        </authorList>
    </citation>
    <scope>NUCLEOTIDE SEQUENCE [LARGE SCALE GENOMIC DNA]</scope>
    <source>
        <strain evidence="9 10">J6TS1</strain>
    </source>
</reference>
<comment type="caution">
    <text evidence="9">The sequence shown here is derived from an EMBL/GenBank/DDBJ whole genome shotgun (WGS) entry which is preliminary data.</text>
</comment>
<dbReference type="InterPro" id="IPR051446">
    <property type="entry name" value="HTH_trans_reg/aminotransferase"/>
</dbReference>
<keyword evidence="4" id="KW-0663">Pyridoxal phosphate</keyword>
<organism evidence="9 10">
    <name type="scientific">Siminovitchia terrae</name>
    <name type="common">Bacillus terrae</name>
    <dbReference type="NCBI Taxonomy" id="1914933"/>
    <lineage>
        <taxon>Bacteria</taxon>
        <taxon>Bacillati</taxon>
        <taxon>Bacillota</taxon>
        <taxon>Bacilli</taxon>
        <taxon>Bacillales</taxon>
        <taxon>Bacillaceae</taxon>
        <taxon>Siminovitchia</taxon>
    </lineage>
</organism>
<dbReference type="SMART" id="SM00345">
    <property type="entry name" value="HTH_GNTR"/>
    <property type="match status" value="1"/>
</dbReference>
<dbReference type="PANTHER" id="PTHR46577">
    <property type="entry name" value="HTH-TYPE TRANSCRIPTIONAL REGULATORY PROTEIN GABR"/>
    <property type="match status" value="1"/>
</dbReference>
<sequence length="465" mass="53170">MFWIPIDRKRDIPFVRQIYIQIRTQILRGDLPAGERLPSTRQLSNELQVSRNVILEAYEQLIAEGYIEARQGSGTYVAEGTYLQQVHNVKCDTGFQDDASTGAEKDMINFRSGIPDLRLFPRKTWAKLSYDVCHDISHNILSYGNPEGRPELRHALSRYLVKSRGVHCQPHQLVITSGATQALTLVAKLVLSAGDKVILEDPITNDIQTIFSSPGSLLHPIPVDEYGMRTELIAPDINPKCIFVTPSHQFPLGSTLPIQRRIQLIQYARATGCYIVEDDYDSEFRYEGSPISSLQGLDPDHVIYIGSFSKILSPALRLGYLILPPRLIEQCRKLKWFSDLHTPSLEQIILGRFIEEGYLERHILKMKKVYKKRRDHLVDLLINHFSHEVRVFGHSTGLHLIAEFKDKIFTEELLKKILHAGVHVYPVEDHTIQKGKHQNRIILGYGHLCEEDIEEGIRRLNMCLS</sequence>
<dbReference type="Gene3D" id="1.10.10.10">
    <property type="entry name" value="Winged helix-like DNA-binding domain superfamily/Winged helix DNA-binding domain"/>
    <property type="match status" value="1"/>
</dbReference>